<accession>A0ACC0HKP0</accession>
<evidence type="ECO:0000313" key="2">
    <source>
        <dbReference type="Proteomes" id="UP001060215"/>
    </source>
</evidence>
<dbReference type="EMBL" id="CM045761">
    <property type="protein sequence ID" value="KAI8013994.1"/>
    <property type="molecule type" value="Genomic_DNA"/>
</dbReference>
<keyword evidence="2" id="KW-1185">Reference proteome</keyword>
<name>A0ACC0HKP0_9ERIC</name>
<comment type="caution">
    <text evidence="1">The sequence shown here is derived from an EMBL/GenBank/DDBJ whole genome shotgun (WGS) entry which is preliminary data.</text>
</comment>
<sequence>MLATPFKLVSRVFGPMLMRLKRLSLLLFILTQQLLQLLTGAFLL</sequence>
<reference evidence="1 2" key="1">
    <citation type="journal article" date="2022" name="Plant J.">
        <title>Chromosome-level genome of Camellia lanceoleosa provides a valuable resource for understanding genome evolution and self-incompatibility.</title>
        <authorList>
            <person name="Gong W."/>
            <person name="Xiao S."/>
            <person name="Wang L."/>
            <person name="Liao Z."/>
            <person name="Chang Y."/>
            <person name="Mo W."/>
            <person name="Hu G."/>
            <person name="Li W."/>
            <person name="Zhao G."/>
            <person name="Zhu H."/>
            <person name="Hu X."/>
            <person name="Ji K."/>
            <person name="Xiang X."/>
            <person name="Song Q."/>
            <person name="Yuan D."/>
            <person name="Jin S."/>
            <person name="Zhang L."/>
        </authorList>
    </citation>
    <scope>NUCLEOTIDE SEQUENCE [LARGE SCALE GENOMIC DNA]</scope>
    <source>
        <strain evidence="1">SQ_2022a</strain>
    </source>
</reference>
<dbReference type="Proteomes" id="UP001060215">
    <property type="component" value="Chromosome 4"/>
</dbReference>
<protein>
    <submittedName>
        <fullName evidence="1">Uncharacterized protein</fullName>
    </submittedName>
</protein>
<organism evidence="1 2">
    <name type="scientific">Camellia lanceoleosa</name>
    <dbReference type="NCBI Taxonomy" id="1840588"/>
    <lineage>
        <taxon>Eukaryota</taxon>
        <taxon>Viridiplantae</taxon>
        <taxon>Streptophyta</taxon>
        <taxon>Embryophyta</taxon>
        <taxon>Tracheophyta</taxon>
        <taxon>Spermatophyta</taxon>
        <taxon>Magnoliopsida</taxon>
        <taxon>eudicotyledons</taxon>
        <taxon>Gunneridae</taxon>
        <taxon>Pentapetalae</taxon>
        <taxon>asterids</taxon>
        <taxon>Ericales</taxon>
        <taxon>Theaceae</taxon>
        <taxon>Camellia</taxon>
    </lineage>
</organism>
<gene>
    <name evidence="1" type="ORF">LOK49_LG05G00297</name>
</gene>
<evidence type="ECO:0000313" key="1">
    <source>
        <dbReference type="EMBL" id="KAI8013994.1"/>
    </source>
</evidence>
<proteinExistence type="predicted"/>